<comment type="caution">
    <text evidence="1">The sequence shown here is derived from an EMBL/GenBank/DDBJ whole genome shotgun (WGS) entry which is preliminary data.</text>
</comment>
<dbReference type="EMBL" id="RBXA01000001">
    <property type="protein sequence ID" value="RKS95595.1"/>
    <property type="molecule type" value="Genomic_DNA"/>
</dbReference>
<name>A0A495S6X8_9FLAO</name>
<organism evidence="1 2">
    <name type="scientific">Flavobacterium limicola</name>
    <dbReference type="NCBI Taxonomy" id="180441"/>
    <lineage>
        <taxon>Bacteria</taxon>
        <taxon>Pseudomonadati</taxon>
        <taxon>Bacteroidota</taxon>
        <taxon>Flavobacteriia</taxon>
        <taxon>Flavobacteriales</taxon>
        <taxon>Flavobacteriaceae</taxon>
        <taxon>Flavobacterium</taxon>
    </lineage>
</organism>
<reference evidence="1 2" key="1">
    <citation type="submission" date="2018-10" db="EMBL/GenBank/DDBJ databases">
        <title>Genomic Encyclopedia of Archaeal and Bacterial Type Strains, Phase II (KMG-II): from individual species to whole genera.</title>
        <authorList>
            <person name="Goeker M."/>
        </authorList>
    </citation>
    <scope>NUCLEOTIDE SEQUENCE [LARGE SCALE GENOMIC DNA]</scope>
    <source>
        <strain evidence="1 2">DSM 15094</strain>
    </source>
</reference>
<dbReference type="RefSeq" id="WP_121364669.1">
    <property type="nucleotide sequence ID" value="NZ_RBXA01000001.1"/>
</dbReference>
<evidence type="ECO:0000313" key="2">
    <source>
        <dbReference type="Proteomes" id="UP000280091"/>
    </source>
</evidence>
<keyword evidence="2" id="KW-1185">Reference proteome</keyword>
<dbReference type="OrthoDB" id="799987at2"/>
<gene>
    <name evidence="1" type="ORF">BC952_1288</name>
</gene>
<dbReference type="Proteomes" id="UP000280091">
    <property type="component" value="Unassembled WGS sequence"/>
</dbReference>
<protein>
    <submittedName>
        <fullName evidence="1">Uncharacterized protein</fullName>
    </submittedName>
</protein>
<evidence type="ECO:0000313" key="1">
    <source>
        <dbReference type="EMBL" id="RKS95595.1"/>
    </source>
</evidence>
<accession>A0A495S6X8</accession>
<sequence length="152" mass="17417">MKNYPFWFKVLCHFNDNNYFENGLTIPFLLGASSIINPDNDILSIDDFFSQAIDGSLPRKISLQKCGVIGQYVFGTIDRETVNYPYGKAITKQFENICITDNSFFNTINSDEVKKVLIDESQNLLNSNLYSINEGTWGDYSNIEKSRLEELK</sequence>
<proteinExistence type="predicted"/>
<dbReference type="AlphaFoldDB" id="A0A495S6X8"/>